<proteinExistence type="predicted"/>
<feature type="transmembrane region" description="Helical" evidence="6">
    <location>
        <begin position="233"/>
        <end position="253"/>
    </location>
</feature>
<gene>
    <name evidence="8" type="ORF">BJ971_004427</name>
</gene>
<feature type="domain" description="Major facilitator superfamily (MFS) profile" evidence="7">
    <location>
        <begin position="20"/>
        <end position="452"/>
    </location>
</feature>
<dbReference type="Gene3D" id="1.20.1250.20">
    <property type="entry name" value="MFS general substrate transporter like domains"/>
    <property type="match status" value="1"/>
</dbReference>
<evidence type="ECO:0000313" key="8">
    <source>
        <dbReference type="EMBL" id="MBB4763871.1"/>
    </source>
</evidence>
<feature type="transmembrane region" description="Helical" evidence="6">
    <location>
        <begin position="20"/>
        <end position="42"/>
    </location>
</feature>
<keyword evidence="3 6" id="KW-0812">Transmembrane</keyword>
<comment type="caution">
    <text evidence="8">The sequence shown here is derived from an EMBL/GenBank/DDBJ whole genome shotgun (WGS) entry which is preliminary data.</text>
</comment>
<feature type="transmembrane region" description="Helical" evidence="6">
    <location>
        <begin position="307"/>
        <end position="328"/>
    </location>
</feature>
<keyword evidence="4 6" id="KW-1133">Transmembrane helix</keyword>
<feature type="transmembrane region" description="Helical" evidence="6">
    <location>
        <begin position="282"/>
        <end position="301"/>
    </location>
</feature>
<dbReference type="Pfam" id="PF07690">
    <property type="entry name" value="MFS_1"/>
    <property type="match status" value="1"/>
</dbReference>
<dbReference type="InterPro" id="IPR011701">
    <property type="entry name" value="MFS"/>
</dbReference>
<evidence type="ECO:0000313" key="9">
    <source>
        <dbReference type="Proteomes" id="UP000578112"/>
    </source>
</evidence>
<dbReference type="Proteomes" id="UP000578112">
    <property type="component" value="Unassembled WGS sequence"/>
</dbReference>
<dbReference type="AlphaFoldDB" id="A0A7W7HZZ8"/>
<feature type="transmembrane region" description="Helical" evidence="6">
    <location>
        <begin position="340"/>
        <end position="360"/>
    </location>
</feature>
<feature type="transmembrane region" description="Helical" evidence="6">
    <location>
        <begin position="110"/>
        <end position="133"/>
    </location>
</feature>
<keyword evidence="5 6" id="KW-0472">Membrane</keyword>
<dbReference type="GO" id="GO:0005886">
    <property type="term" value="C:plasma membrane"/>
    <property type="evidence" value="ECO:0007669"/>
    <property type="project" value="UniProtKB-SubCell"/>
</dbReference>
<dbReference type="RefSeq" id="WP_184995123.1">
    <property type="nucleotide sequence ID" value="NZ_BOMK01000041.1"/>
</dbReference>
<dbReference type="InterPro" id="IPR020846">
    <property type="entry name" value="MFS_dom"/>
</dbReference>
<dbReference type="EMBL" id="JACHNH010000001">
    <property type="protein sequence ID" value="MBB4763871.1"/>
    <property type="molecule type" value="Genomic_DNA"/>
</dbReference>
<reference evidence="8 9" key="1">
    <citation type="submission" date="2020-08" db="EMBL/GenBank/DDBJ databases">
        <title>Sequencing the genomes of 1000 actinobacteria strains.</title>
        <authorList>
            <person name="Klenk H.-P."/>
        </authorList>
    </citation>
    <scope>NUCLEOTIDE SEQUENCE [LARGE SCALE GENOMIC DNA]</scope>
    <source>
        <strain evidence="8 9">DSM 43149</strain>
    </source>
</reference>
<name>A0A7W7HZZ8_9ACTN</name>
<dbReference type="InterPro" id="IPR036259">
    <property type="entry name" value="MFS_trans_sf"/>
</dbReference>
<keyword evidence="9" id="KW-1185">Reference proteome</keyword>
<keyword evidence="2" id="KW-0813">Transport</keyword>
<accession>A0A7W7HZZ8</accession>
<evidence type="ECO:0000256" key="6">
    <source>
        <dbReference type="SAM" id="Phobius"/>
    </source>
</evidence>
<dbReference type="PANTHER" id="PTHR42718">
    <property type="entry name" value="MAJOR FACILITATOR SUPERFAMILY MULTIDRUG TRANSPORTER MFSC"/>
    <property type="match status" value="1"/>
</dbReference>
<evidence type="ECO:0000256" key="4">
    <source>
        <dbReference type="ARBA" id="ARBA00022989"/>
    </source>
</evidence>
<evidence type="ECO:0000259" key="7">
    <source>
        <dbReference type="PROSITE" id="PS50850"/>
    </source>
</evidence>
<evidence type="ECO:0000256" key="1">
    <source>
        <dbReference type="ARBA" id="ARBA00004651"/>
    </source>
</evidence>
<feature type="transmembrane region" description="Helical" evidence="6">
    <location>
        <begin position="372"/>
        <end position="391"/>
    </location>
</feature>
<comment type="subcellular location">
    <subcellularLocation>
        <location evidence="1">Cell membrane</location>
        <topology evidence="1">Multi-pass membrane protein</topology>
    </subcellularLocation>
</comment>
<feature type="transmembrane region" description="Helical" evidence="6">
    <location>
        <begin position="86"/>
        <end position="104"/>
    </location>
</feature>
<evidence type="ECO:0000256" key="5">
    <source>
        <dbReference type="ARBA" id="ARBA00023136"/>
    </source>
</evidence>
<feature type="transmembrane region" description="Helical" evidence="6">
    <location>
        <begin position="145"/>
        <end position="167"/>
    </location>
</feature>
<feature type="transmembrane region" description="Helical" evidence="6">
    <location>
        <begin position="54"/>
        <end position="74"/>
    </location>
</feature>
<feature type="transmembrane region" description="Helical" evidence="6">
    <location>
        <begin position="412"/>
        <end position="437"/>
    </location>
</feature>
<sequence>MTEGTSTAGPGPATAHGRRLAILLAMAMFVLVVDTSLMNVSIASVVRDLDTTVSGVQAAIALEALVSAAFILIGGKVGDLIGRKRAYVLGLLGYATGALAMALAQSLSTIIIFWAVLGGIGASLLLPGMQSLIHGNFAGAEQKRVYALVGAAAAIAAAVGPLLGGFITTYLSWRIAFLGEVVIIAVVLSGIGIVRDVPYTGPRDIDVAGACLSVVGMGGIVLGILVWQEGGESVVALLAIGAAAMAGLVYWLLRRKRRGQPALLDPDLFRSKIFRLGITQQMLQQIALGGTMIALPIYLQMVLEYNAMQAGLSLAPLSLSMFAVALLAGKKAGDRRPSGIVRWGFLLLTAGLLLLVPIVPRAEFGWGLVPPLLIAGSGLGLLVSQLNNYTLAPISQERVSEAASANSAAGSFGLSFGLAFAGAVMLATLSITFTAMAQASTVLPPAEQQRVAQVLEEDAQVMTNTQLGELLAGQPQQVQDEIIRINTEARPFALQVALLIPILAGLLGLFNSFRMMRLPDPVASGPAEETLIG</sequence>
<evidence type="ECO:0000256" key="2">
    <source>
        <dbReference type="ARBA" id="ARBA00022448"/>
    </source>
</evidence>
<protein>
    <submittedName>
        <fullName evidence="8">EmrB/QacA subfamily drug resistance transporter</fullName>
    </submittedName>
</protein>
<dbReference type="Gene3D" id="1.20.1720.10">
    <property type="entry name" value="Multidrug resistance protein D"/>
    <property type="match status" value="1"/>
</dbReference>
<dbReference type="SUPFAM" id="SSF103473">
    <property type="entry name" value="MFS general substrate transporter"/>
    <property type="match status" value="1"/>
</dbReference>
<organism evidence="8 9">
    <name type="scientific">Actinoplanes digitatis</name>
    <dbReference type="NCBI Taxonomy" id="1868"/>
    <lineage>
        <taxon>Bacteria</taxon>
        <taxon>Bacillati</taxon>
        <taxon>Actinomycetota</taxon>
        <taxon>Actinomycetes</taxon>
        <taxon>Micromonosporales</taxon>
        <taxon>Micromonosporaceae</taxon>
        <taxon>Actinoplanes</taxon>
    </lineage>
</organism>
<evidence type="ECO:0000256" key="3">
    <source>
        <dbReference type="ARBA" id="ARBA00022692"/>
    </source>
</evidence>
<dbReference type="PANTHER" id="PTHR42718:SF9">
    <property type="entry name" value="MAJOR FACILITATOR SUPERFAMILY MULTIDRUG TRANSPORTER MFSC"/>
    <property type="match status" value="1"/>
</dbReference>
<feature type="transmembrane region" description="Helical" evidence="6">
    <location>
        <begin position="173"/>
        <end position="195"/>
    </location>
</feature>
<feature type="transmembrane region" description="Helical" evidence="6">
    <location>
        <begin position="492"/>
        <end position="510"/>
    </location>
</feature>
<dbReference type="GO" id="GO:0022857">
    <property type="term" value="F:transmembrane transporter activity"/>
    <property type="evidence" value="ECO:0007669"/>
    <property type="project" value="InterPro"/>
</dbReference>
<dbReference type="PROSITE" id="PS50850">
    <property type="entry name" value="MFS"/>
    <property type="match status" value="1"/>
</dbReference>
<feature type="transmembrane region" description="Helical" evidence="6">
    <location>
        <begin position="207"/>
        <end position="227"/>
    </location>
</feature>